<evidence type="ECO:0000313" key="2">
    <source>
        <dbReference type="EMBL" id="CAH7673459.1"/>
    </source>
</evidence>
<sequence length="201" mass="23345">MGRITFKRGSSSKFIKLFFIQLICISFMIKLALSMGVFWKSKGKYSKMEKFNEESESSGVSGGEYLGNEGAYRESSADLESQQKDLNDGYNQLNSKYSDLKKFIDSYDGLSDTDRQSYKDMLDKILYHAIIAYGKKLDDLKYVLRQVKNGIYDPSGRQDINQDESLQYLRSKLDRLQRKNQRDHMTSLTTNPLYEYLQNFS</sequence>
<dbReference type="Proteomes" id="UP001153365">
    <property type="component" value="Unassembled WGS sequence"/>
</dbReference>
<reference evidence="2" key="1">
    <citation type="submission" date="2022-06" db="EMBL/GenBank/DDBJ databases">
        <authorList>
            <consortium name="SYNGENTA / RWTH Aachen University"/>
        </authorList>
    </citation>
    <scope>NUCLEOTIDE SEQUENCE</scope>
</reference>
<organism evidence="2 3">
    <name type="scientific">Phakopsora pachyrhizi</name>
    <name type="common">Asian soybean rust disease fungus</name>
    <dbReference type="NCBI Taxonomy" id="170000"/>
    <lineage>
        <taxon>Eukaryota</taxon>
        <taxon>Fungi</taxon>
        <taxon>Dikarya</taxon>
        <taxon>Basidiomycota</taxon>
        <taxon>Pucciniomycotina</taxon>
        <taxon>Pucciniomycetes</taxon>
        <taxon>Pucciniales</taxon>
        <taxon>Phakopsoraceae</taxon>
        <taxon>Phakopsora</taxon>
    </lineage>
</organism>
<gene>
    <name evidence="2" type="ORF">PPACK8108_LOCUS8322</name>
</gene>
<comment type="caution">
    <text evidence="2">The sequence shown here is derived from an EMBL/GenBank/DDBJ whole genome shotgun (WGS) entry which is preliminary data.</text>
</comment>
<name>A0AAV0AWA5_PHAPC</name>
<keyword evidence="1" id="KW-1133">Transmembrane helix</keyword>
<keyword evidence="1" id="KW-0812">Transmembrane</keyword>
<evidence type="ECO:0000256" key="1">
    <source>
        <dbReference type="SAM" id="Phobius"/>
    </source>
</evidence>
<evidence type="ECO:0000313" key="3">
    <source>
        <dbReference type="Proteomes" id="UP001153365"/>
    </source>
</evidence>
<feature type="transmembrane region" description="Helical" evidence="1">
    <location>
        <begin position="18"/>
        <end position="39"/>
    </location>
</feature>
<protein>
    <submittedName>
        <fullName evidence="2">Expressed protein</fullName>
    </submittedName>
</protein>
<accession>A0AAV0AWA5</accession>
<proteinExistence type="predicted"/>
<dbReference type="EMBL" id="CALTRL010001708">
    <property type="protein sequence ID" value="CAH7673459.1"/>
    <property type="molecule type" value="Genomic_DNA"/>
</dbReference>
<keyword evidence="3" id="KW-1185">Reference proteome</keyword>
<dbReference type="AlphaFoldDB" id="A0AAV0AWA5"/>
<keyword evidence="1" id="KW-0472">Membrane</keyword>